<sequence length="473" mass="53016">MSAWSEAEQMTNWRRADQVRDGQGRVGRDGYGLYRKTDWPNLDGLVLTEPILVLGGCVLLLTEYGAVEPKPSVDGSVMTGPRLVLDGGMVLLTGYGAVEPNGWEARRQQGRSVWMDYQITKHRGSKASLGRGKRTEDEPVVRETGSGPFKWASIGELTRDLVLGVIKSDLHFVWANVFWITQKSYPINFSKCWKQPKGLFKSMDPDSEVKKRERLTKCILKLKDNKLTRVRIESSGSKKPRMLQKSLSITVLILSVLASMETESFQDVAVYHRVFCPDVCGETESCQDMYLPRHNCTVTGTQGVHYCGFPIAMKAWMGTSESFPSHDCRTTESPKGKLCKGSRVGSNTETRKSIAEIESVEWDCDQKVLKINSRTNSFQVWETCSIPVPQSELDQSKVGLIRRDRHVGHVIWMPRKMSGTVTKLPEQLQDGSGWLLDCLTDWDGVNGETVKDGYGLIRNRPRAATDGIKCGRS</sequence>
<dbReference type="AlphaFoldDB" id="A0A8S9JHR2"/>
<comment type="caution">
    <text evidence="1">The sequence shown here is derived from an EMBL/GenBank/DDBJ whole genome shotgun (WGS) entry which is preliminary data.</text>
</comment>
<name>A0A8S9JHR2_BRACR</name>
<dbReference type="Proteomes" id="UP000712281">
    <property type="component" value="Unassembled WGS sequence"/>
</dbReference>
<gene>
    <name evidence="1" type="ORF">F2Q68_00004384</name>
</gene>
<reference evidence="1" key="1">
    <citation type="submission" date="2019-12" db="EMBL/GenBank/DDBJ databases">
        <title>Genome sequencing and annotation of Brassica cretica.</title>
        <authorList>
            <person name="Studholme D.J."/>
            <person name="Sarris P.F."/>
        </authorList>
    </citation>
    <scope>NUCLEOTIDE SEQUENCE</scope>
    <source>
        <strain evidence="1">PFS-001/15</strain>
        <tissue evidence="1">Leaf</tissue>
    </source>
</reference>
<proteinExistence type="predicted"/>
<organism evidence="1 2">
    <name type="scientific">Brassica cretica</name>
    <name type="common">Mustard</name>
    <dbReference type="NCBI Taxonomy" id="69181"/>
    <lineage>
        <taxon>Eukaryota</taxon>
        <taxon>Viridiplantae</taxon>
        <taxon>Streptophyta</taxon>
        <taxon>Embryophyta</taxon>
        <taxon>Tracheophyta</taxon>
        <taxon>Spermatophyta</taxon>
        <taxon>Magnoliopsida</taxon>
        <taxon>eudicotyledons</taxon>
        <taxon>Gunneridae</taxon>
        <taxon>Pentapetalae</taxon>
        <taxon>rosids</taxon>
        <taxon>malvids</taxon>
        <taxon>Brassicales</taxon>
        <taxon>Brassicaceae</taxon>
        <taxon>Brassiceae</taxon>
        <taxon>Brassica</taxon>
    </lineage>
</organism>
<evidence type="ECO:0000313" key="1">
    <source>
        <dbReference type="EMBL" id="KAF2580982.1"/>
    </source>
</evidence>
<accession>A0A8S9JHR2</accession>
<protein>
    <submittedName>
        <fullName evidence="1">Uncharacterized protein</fullName>
    </submittedName>
</protein>
<evidence type="ECO:0000313" key="2">
    <source>
        <dbReference type="Proteomes" id="UP000712281"/>
    </source>
</evidence>
<dbReference type="EMBL" id="QGKW02001660">
    <property type="protein sequence ID" value="KAF2580982.1"/>
    <property type="molecule type" value="Genomic_DNA"/>
</dbReference>